<keyword evidence="3 8" id="KW-0812">Transmembrane</keyword>
<dbReference type="RefSeq" id="WP_379484200.1">
    <property type="nucleotide sequence ID" value="NZ_JBHMCF010000035.1"/>
</dbReference>
<dbReference type="Pfam" id="PF07885">
    <property type="entry name" value="Ion_trans_2"/>
    <property type="match status" value="1"/>
</dbReference>
<dbReference type="Proteomes" id="UP001589568">
    <property type="component" value="Unassembled WGS sequence"/>
</dbReference>
<evidence type="ECO:0000256" key="7">
    <source>
        <dbReference type="ARBA" id="ARBA00023303"/>
    </source>
</evidence>
<evidence type="ECO:0000256" key="8">
    <source>
        <dbReference type="SAM" id="Phobius"/>
    </source>
</evidence>
<dbReference type="InterPro" id="IPR028325">
    <property type="entry name" value="VG_K_chnl"/>
</dbReference>
<feature type="transmembrane region" description="Helical" evidence="8">
    <location>
        <begin position="126"/>
        <end position="146"/>
    </location>
</feature>
<evidence type="ECO:0000256" key="3">
    <source>
        <dbReference type="ARBA" id="ARBA00022692"/>
    </source>
</evidence>
<evidence type="ECO:0000256" key="4">
    <source>
        <dbReference type="ARBA" id="ARBA00022989"/>
    </source>
</evidence>
<dbReference type="SUPFAM" id="SSF81324">
    <property type="entry name" value="Voltage-gated potassium channels"/>
    <property type="match status" value="1"/>
</dbReference>
<protein>
    <submittedName>
        <fullName evidence="10">Potassium channel family protein</fullName>
    </submittedName>
</protein>
<dbReference type="InterPro" id="IPR013099">
    <property type="entry name" value="K_chnl_dom"/>
</dbReference>
<dbReference type="PRINTS" id="PR00169">
    <property type="entry name" value="KCHANNEL"/>
</dbReference>
<name>A0ABV5NVI0_9ACTN</name>
<dbReference type="PANTHER" id="PTHR11537">
    <property type="entry name" value="VOLTAGE-GATED POTASSIUM CHANNEL"/>
    <property type="match status" value="1"/>
</dbReference>
<keyword evidence="4 8" id="KW-1133">Transmembrane helix</keyword>
<dbReference type="Gene3D" id="1.20.5.110">
    <property type="match status" value="1"/>
</dbReference>
<evidence type="ECO:0000313" key="10">
    <source>
        <dbReference type="EMBL" id="MFB9473649.1"/>
    </source>
</evidence>
<feature type="transmembrane region" description="Helical" evidence="8">
    <location>
        <begin position="188"/>
        <end position="213"/>
    </location>
</feature>
<dbReference type="Gene3D" id="1.10.287.70">
    <property type="match status" value="1"/>
</dbReference>
<dbReference type="GO" id="GO:0034220">
    <property type="term" value="P:monoatomic ion transmembrane transport"/>
    <property type="evidence" value="ECO:0007669"/>
    <property type="project" value="UniProtKB-KW"/>
</dbReference>
<reference evidence="10 11" key="1">
    <citation type="submission" date="2024-09" db="EMBL/GenBank/DDBJ databases">
        <authorList>
            <person name="Sun Q."/>
            <person name="Mori K."/>
        </authorList>
    </citation>
    <scope>NUCLEOTIDE SEQUENCE [LARGE SCALE GENOMIC DNA]</scope>
    <source>
        <strain evidence="10 11">JCM 3324</strain>
    </source>
</reference>
<feature type="transmembrane region" description="Helical" evidence="8">
    <location>
        <begin position="83"/>
        <end position="105"/>
    </location>
</feature>
<comment type="subcellular location">
    <subcellularLocation>
        <location evidence="1">Membrane</location>
        <topology evidence="1">Multi-pass membrane protein</topology>
    </subcellularLocation>
</comment>
<keyword evidence="2" id="KW-0813">Transport</keyword>
<dbReference type="EMBL" id="JBHMCF010000035">
    <property type="protein sequence ID" value="MFB9473649.1"/>
    <property type="molecule type" value="Genomic_DNA"/>
</dbReference>
<accession>A0ABV5NVI0</accession>
<organism evidence="10 11">
    <name type="scientific">Nonomuraea salmonea</name>
    <dbReference type="NCBI Taxonomy" id="46181"/>
    <lineage>
        <taxon>Bacteria</taxon>
        <taxon>Bacillati</taxon>
        <taxon>Actinomycetota</taxon>
        <taxon>Actinomycetes</taxon>
        <taxon>Streptosporangiales</taxon>
        <taxon>Streptosporangiaceae</taxon>
        <taxon>Nonomuraea</taxon>
    </lineage>
</organism>
<feature type="domain" description="Potassium channel" evidence="9">
    <location>
        <begin position="139"/>
        <end position="213"/>
    </location>
</feature>
<evidence type="ECO:0000256" key="2">
    <source>
        <dbReference type="ARBA" id="ARBA00022448"/>
    </source>
</evidence>
<proteinExistence type="predicted"/>
<feature type="transmembrane region" description="Helical" evidence="8">
    <location>
        <begin position="25"/>
        <end position="44"/>
    </location>
</feature>
<evidence type="ECO:0000256" key="1">
    <source>
        <dbReference type="ARBA" id="ARBA00004141"/>
    </source>
</evidence>
<keyword evidence="11" id="KW-1185">Reference proteome</keyword>
<keyword evidence="7 10" id="KW-0407">Ion channel</keyword>
<keyword evidence="5" id="KW-0406">Ion transport</keyword>
<gene>
    <name evidence="10" type="ORF">ACFFR3_29495</name>
</gene>
<dbReference type="PANTHER" id="PTHR11537:SF254">
    <property type="entry name" value="POTASSIUM VOLTAGE-GATED CHANNEL PROTEIN SHAB"/>
    <property type="match status" value="1"/>
</dbReference>
<evidence type="ECO:0000256" key="5">
    <source>
        <dbReference type="ARBA" id="ARBA00023065"/>
    </source>
</evidence>
<evidence type="ECO:0000256" key="6">
    <source>
        <dbReference type="ARBA" id="ARBA00023136"/>
    </source>
</evidence>
<sequence length="263" mass="29312">MEQPHTAPAPPPSRRLHAWERRTDPVLLGVGLLFLASWALPIVLPQLPENADRWLERAQQTAWALFAADYAIRVWLSDRRGHFIATHIPALLVVLLPLLRPLAVLRSLLLLTALMRRVTLPLRMRVTVYVSGWACFLALVGAIAVLDAERRSADPTIVTLSDALWWSLTTMTTVGYGDLYPTTLEGRLIAATLMLSGIALLGVVTASIAAWFIERFQQTSAAETRNEADLRLVLAELREVRDRLDEITRRQDDDVSGATAPDR</sequence>
<evidence type="ECO:0000259" key="9">
    <source>
        <dbReference type="Pfam" id="PF07885"/>
    </source>
</evidence>
<evidence type="ECO:0000313" key="11">
    <source>
        <dbReference type="Proteomes" id="UP001589568"/>
    </source>
</evidence>
<keyword evidence="6 8" id="KW-0472">Membrane</keyword>
<comment type="caution">
    <text evidence="10">The sequence shown here is derived from an EMBL/GenBank/DDBJ whole genome shotgun (WGS) entry which is preliminary data.</text>
</comment>